<proteinExistence type="predicted"/>
<feature type="non-terminal residue" evidence="2">
    <location>
        <position position="1"/>
    </location>
</feature>
<gene>
    <name evidence="2" type="ORF">MNOR_LOCUS17176</name>
</gene>
<organism evidence="2 3">
    <name type="scientific">Meganyctiphanes norvegica</name>
    <name type="common">Northern krill</name>
    <name type="synonym">Thysanopoda norvegica</name>
    <dbReference type="NCBI Taxonomy" id="48144"/>
    <lineage>
        <taxon>Eukaryota</taxon>
        <taxon>Metazoa</taxon>
        <taxon>Ecdysozoa</taxon>
        <taxon>Arthropoda</taxon>
        <taxon>Crustacea</taxon>
        <taxon>Multicrustacea</taxon>
        <taxon>Malacostraca</taxon>
        <taxon>Eumalacostraca</taxon>
        <taxon>Eucarida</taxon>
        <taxon>Euphausiacea</taxon>
        <taxon>Euphausiidae</taxon>
        <taxon>Meganyctiphanes</taxon>
    </lineage>
</organism>
<evidence type="ECO:0000256" key="1">
    <source>
        <dbReference type="SAM" id="MobiDB-lite"/>
    </source>
</evidence>
<keyword evidence="3" id="KW-1185">Reference proteome</keyword>
<comment type="caution">
    <text evidence="2">The sequence shown here is derived from an EMBL/GenBank/DDBJ whole genome shotgun (WGS) entry which is preliminary data.</text>
</comment>
<feature type="non-terminal residue" evidence="2">
    <location>
        <position position="149"/>
    </location>
</feature>
<dbReference type="AlphaFoldDB" id="A0AAV2QWK9"/>
<reference evidence="2 3" key="1">
    <citation type="submission" date="2024-05" db="EMBL/GenBank/DDBJ databases">
        <authorList>
            <person name="Wallberg A."/>
        </authorList>
    </citation>
    <scope>NUCLEOTIDE SEQUENCE [LARGE SCALE GENOMIC DNA]</scope>
</reference>
<dbReference type="Proteomes" id="UP001497623">
    <property type="component" value="Unassembled WGS sequence"/>
</dbReference>
<feature type="compositionally biased region" description="Polar residues" evidence="1">
    <location>
        <begin position="17"/>
        <end position="29"/>
    </location>
</feature>
<name>A0AAV2QWK9_MEGNR</name>
<dbReference type="EMBL" id="CAXKWB010011647">
    <property type="protein sequence ID" value="CAL4102132.1"/>
    <property type="molecule type" value="Genomic_DNA"/>
</dbReference>
<feature type="compositionally biased region" description="Low complexity" evidence="1">
    <location>
        <begin position="1"/>
        <end position="16"/>
    </location>
</feature>
<protein>
    <submittedName>
        <fullName evidence="2">Uncharacterized protein</fullName>
    </submittedName>
</protein>
<feature type="region of interest" description="Disordered" evidence="1">
    <location>
        <begin position="1"/>
        <end position="34"/>
    </location>
</feature>
<sequence>RQQKQQRLQQRQPPQQSADQNLNGIQGNGISLPITPTRAIQRPSERRPSPAVVKGVFLPNGHGTPVQGVVQTLPQVQRTFTVSVAPKSAGGPSCQAVTLAEERKQEVTKTVFKNRFIPLGANLVRTQPPTTTTVISTIEVTNIITETQV</sequence>
<accession>A0AAV2QWK9</accession>
<evidence type="ECO:0000313" key="2">
    <source>
        <dbReference type="EMBL" id="CAL4102132.1"/>
    </source>
</evidence>
<evidence type="ECO:0000313" key="3">
    <source>
        <dbReference type="Proteomes" id="UP001497623"/>
    </source>
</evidence>